<feature type="transmembrane region" description="Helical" evidence="6">
    <location>
        <begin position="152"/>
        <end position="169"/>
    </location>
</feature>
<gene>
    <name evidence="7" type="primary">U6500N03770</name>
    <name evidence="8" type="synonym">U6500G00160</name>
    <name evidence="8" type="ORF">SEUBUCD650_0G00160</name>
    <name evidence="7" type="ORF">SEUBUCD650_0N03770</name>
</gene>
<evidence type="ECO:0000256" key="1">
    <source>
        <dbReference type="ARBA" id="ARBA00004127"/>
    </source>
</evidence>
<keyword evidence="5 6" id="KW-0472">Membrane</keyword>
<evidence type="ECO:0008006" key="10">
    <source>
        <dbReference type="Google" id="ProtNLM"/>
    </source>
</evidence>
<comment type="subcellular location">
    <subcellularLocation>
        <location evidence="1">Endomembrane system</location>
        <topology evidence="1">Multi-pass membrane protein</topology>
    </subcellularLocation>
</comment>
<keyword evidence="4 6" id="KW-1133">Transmembrane helix</keyword>
<name>A0ABN8VGU0_SACEU</name>
<protein>
    <recommendedName>
        <fullName evidence="10">Major facilitator superfamily (MFS) profile domain-containing protein</fullName>
    </recommendedName>
</protein>
<feature type="transmembrane region" description="Helical" evidence="6">
    <location>
        <begin position="77"/>
        <end position="98"/>
    </location>
</feature>
<dbReference type="InterPro" id="IPR011701">
    <property type="entry name" value="MFS"/>
</dbReference>
<dbReference type="SUPFAM" id="SSF103473">
    <property type="entry name" value="MFS general substrate transporter"/>
    <property type="match status" value="1"/>
</dbReference>
<keyword evidence="3 6" id="KW-0812">Transmembrane</keyword>
<proteinExistence type="predicted"/>
<dbReference type="Proteomes" id="UP001152964">
    <property type="component" value="Chromosome 14"/>
</dbReference>
<evidence type="ECO:0000313" key="9">
    <source>
        <dbReference type="Proteomes" id="UP001152964"/>
    </source>
</evidence>
<feature type="transmembrane region" description="Helical" evidence="6">
    <location>
        <begin position="18"/>
        <end position="37"/>
    </location>
</feature>
<keyword evidence="2" id="KW-0813">Transport</keyword>
<evidence type="ECO:0000256" key="3">
    <source>
        <dbReference type="ARBA" id="ARBA00022692"/>
    </source>
</evidence>
<dbReference type="EMBL" id="OX291504">
    <property type="protein sequence ID" value="CAI1699070.1"/>
    <property type="molecule type" value="Genomic_DNA"/>
</dbReference>
<feature type="transmembrane region" description="Helical" evidence="6">
    <location>
        <begin position="370"/>
        <end position="393"/>
    </location>
</feature>
<evidence type="ECO:0000313" key="7">
    <source>
        <dbReference type="EMBL" id="CAI1699070.1"/>
    </source>
</evidence>
<dbReference type="EMBL" id="OX291497">
    <property type="protein sequence ID" value="CAI1977610.1"/>
    <property type="molecule type" value="Genomic_DNA"/>
</dbReference>
<dbReference type="PANTHER" id="PTHR23510:SF3">
    <property type="entry name" value="MAJOR FACILITATOR SUPERFAMILY DOMAIN-CONTAINING PROTEIN 8"/>
    <property type="match status" value="1"/>
</dbReference>
<feature type="transmembrane region" description="Helical" evidence="6">
    <location>
        <begin position="110"/>
        <end position="132"/>
    </location>
</feature>
<dbReference type="Pfam" id="PF07690">
    <property type="entry name" value="MFS_1"/>
    <property type="match status" value="1"/>
</dbReference>
<accession>A0ABN8VGU0</accession>
<feature type="transmembrane region" description="Helical" evidence="6">
    <location>
        <begin position="49"/>
        <end position="71"/>
    </location>
</feature>
<evidence type="ECO:0000256" key="5">
    <source>
        <dbReference type="ARBA" id="ARBA00023136"/>
    </source>
</evidence>
<dbReference type="PANTHER" id="PTHR23510">
    <property type="entry name" value="INNER MEMBRANE TRANSPORT PROTEIN YAJR"/>
    <property type="match status" value="1"/>
</dbReference>
<evidence type="ECO:0000256" key="2">
    <source>
        <dbReference type="ARBA" id="ARBA00022448"/>
    </source>
</evidence>
<feature type="transmembrane region" description="Helical" evidence="6">
    <location>
        <begin position="399"/>
        <end position="420"/>
    </location>
</feature>
<dbReference type="InterPro" id="IPR036259">
    <property type="entry name" value="MFS_trans_sf"/>
</dbReference>
<keyword evidence="9" id="KW-1185">Reference proteome</keyword>
<feature type="transmembrane region" description="Helical" evidence="6">
    <location>
        <begin position="334"/>
        <end position="358"/>
    </location>
</feature>
<organism evidence="7 9">
    <name type="scientific">Saccharomyces eubayanus</name>
    <name type="common">Yeast</name>
    <dbReference type="NCBI Taxonomy" id="1080349"/>
    <lineage>
        <taxon>Eukaryota</taxon>
        <taxon>Fungi</taxon>
        <taxon>Dikarya</taxon>
        <taxon>Ascomycota</taxon>
        <taxon>Saccharomycotina</taxon>
        <taxon>Saccharomycetes</taxon>
        <taxon>Saccharomycetales</taxon>
        <taxon>Saccharomycetaceae</taxon>
        <taxon>Saccharomyces</taxon>
    </lineage>
</organism>
<evidence type="ECO:0000313" key="8">
    <source>
        <dbReference type="EMBL" id="CAI1977610.1"/>
    </source>
</evidence>
<feature type="transmembrane region" description="Helical" evidence="6">
    <location>
        <begin position="292"/>
        <end position="314"/>
    </location>
</feature>
<feature type="transmembrane region" description="Helical" evidence="6">
    <location>
        <begin position="237"/>
        <end position="257"/>
    </location>
</feature>
<sequence length="425" mass="46753">MNQYTNTLKNSTSNPDDYLFIMQAVSASVQVFVSLIIGNIAEWVGSIKCVIVILYFLSFVGNFLYSCAGAVSLNTLLGGRIICGAASASGAIVFSYITSITPNRVVVFKLLSMYRTAAGICMALAQLVAIFFGYCDFKIKGYRINSFNAPTFASSFIILAICLLLIVVLENPEVKFTKLQNQTFLSALKQFLRVGRKRLISCLILLWCMFLSSFIMSEVVYFMPLFLTLKIHWDTKFQGIAFMVASILGVAGSYFAPKLINIQTIFRKAEEDDLNLSGTIRSEKLGLEKKDYLYCNQVFLSISALLISLVGQAFMVGASEALKYKSIPPTNSGIFFVAGMSITLLGYNFLASSIPAIFSTYIDPELKVRLMPLIGAISGIGKLVAPIVLAALYKTKPGLPIAVGFGMVLVVISIPPLFWLRKKRY</sequence>
<dbReference type="Proteomes" id="UP001152964">
    <property type="component" value="Chromosome 7"/>
</dbReference>
<reference evidence="7" key="1">
    <citation type="submission" date="2022-08" db="EMBL/GenBank/DDBJ databases">
        <authorList>
            <person name="Byrne P K."/>
        </authorList>
    </citation>
    <scope>NUCLEOTIDE SEQUENCE</scope>
    <source>
        <strain evidence="7">UCD650</strain>
    </source>
</reference>
<evidence type="ECO:0000256" key="6">
    <source>
        <dbReference type="SAM" id="Phobius"/>
    </source>
</evidence>
<feature type="transmembrane region" description="Helical" evidence="6">
    <location>
        <begin position="199"/>
        <end position="217"/>
    </location>
</feature>
<dbReference type="Gene3D" id="1.20.1250.20">
    <property type="entry name" value="MFS general substrate transporter like domains"/>
    <property type="match status" value="1"/>
</dbReference>
<dbReference type="InterPro" id="IPR051068">
    <property type="entry name" value="MFS_Domain-Containing_Protein"/>
</dbReference>
<evidence type="ECO:0000256" key="4">
    <source>
        <dbReference type="ARBA" id="ARBA00022989"/>
    </source>
</evidence>